<gene>
    <name evidence="6" type="ORF">Ocin01_06284</name>
</gene>
<feature type="compositionally biased region" description="Polar residues" evidence="3">
    <location>
        <begin position="222"/>
        <end position="234"/>
    </location>
</feature>
<dbReference type="Pfam" id="PF00049">
    <property type="entry name" value="Insulin"/>
    <property type="match status" value="1"/>
</dbReference>
<evidence type="ECO:0000259" key="5">
    <source>
        <dbReference type="Pfam" id="PF00049"/>
    </source>
</evidence>
<keyword evidence="7" id="KW-1185">Reference proteome</keyword>
<dbReference type="EMBL" id="LJIJ01000209">
    <property type="protein sequence ID" value="ODN00397.1"/>
    <property type="molecule type" value="Genomic_DNA"/>
</dbReference>
<name>A0A1D2N550_ORCCI</name>
<feature type="domain" description="Insulin-like" evidence="5">
    <location>
        <begin position="120"/>
        <end position="197"/>
    </location>
</feature>
<dbReference type="GO" id="GO:0005179">
    <property type="term" value="F:hormone activity"/>
    <property type="evidence" value="ECO:0007669"/>
    <property type="project" value="InterPro"/>
</dbReference>
<proteinExistence type="predicted"/>
<evidence type="ECO:0000256" key="3">
    <source>
        <dbReference type="SAM" id="MobiDB-lite"/>
    </source>
</evidence>
<feature type="region of interest" description="Disordered" evidence="3">
    <location>
        <begin position="217"/>
        <end position="245"/>
    </location>
</feature>
<sequence>MGMAAERRRAIWSVLFLVLSQSFGGTLQCVTSSAHPKERIIVSNDYETTAPEQGVSQVQSHHYGPGSLEEDENEKALSSSELSGMENPIFLRVARREEHGDHGRQHHSAKPISEQEATVQLCSYRLREELVKICDGKFHEPISHVENSIGPTDAATRQARKRSMRKRGQEILRRVPRNLVDQCCKNQCRKQDMLKYCDRRTPTVDSLINSRRIEVIADPTDGTPSTEETNDLNMDNSAGSDYDDDGASVRVRGINAVTSTLPSRIISFGRGTYDT</sequence>
<accession>A0A1D2N550</accession>
<dbReference type="AlphaFoldDB" id="A0A1D2N550"/>
<evidence type="ECO:0000313" key="6">
    <source>
        <dbReference type="EMBL" id="ODN00397.1"/>
    </source>
</evidence>
<evidence type="ECO:0000256" key="2">
    <source>
        <dbReference type="ARBA" id="ARBA00022729"/>
    </source>
</evidence>
<protein>
    <submittedName>
        <fullName evidence="6">Insulin</fullName>
    </submittedName>
</protein>
<dbReference type="Proteomes" id="UP000094527">
    <property type="component" value="Unassembled WGS sequence"/>
</dbReference>
<feature type="signal peptide" evidence="4">
    <location>
        <begin position="1"/>
        <end position="24"/>
    </location>
</feature>
<feature type="chain" id="PRO_5008905049" evidence="4">
    <location>
        <begin position="25"/>
        <end position="275"/>
    </location>
</feature>
<evidence type="ECO:0000256" key="4">
    <source>
        <dbReference type="SAM" id="SignalP"/>
    </source>
</evidence>
<dbReference type="InterPro" id="IPR016179">
    <property type="entry name" value="Insulin-like"/>
</dbReference>
<dbReference type="CDD" id="cd00101">
    <property type="entry name" value="IlGF_like"/>
    <property type="match status" value="1"/>
</dbReference>
<keyword evidence="2 4" id="KW-0732">Signal</keyword>
<evidence type="ECO:0000313" key="7">
    <source>
        <dbReference type="Proteomes" id="UP000094527"/>
    </source>
</evidence>
<comment type="caution">
    <text evidence="6">The sequence shown here is derived from an EMBL/GenBank/DDBJ whole genome shotgun (WGS) entry which is preliminary data.</text>
</comment>
<keyword evidence="1" id="KW-0165">Cleavage on pair of basic residues</keyword>
<feature type="compositionally biased region" description="Polar residues" evidence="3">
    <location>
        <begin position="50"/>
        <end position="60"/>
    </location>
</feature>
<feature type="region of interest" description="Disordered" evidence="3">
    <location>
        <begin position="50"/>
        <end position="81"/>
    </location>
</feature>
<dbReference type="SUPFAM" id="SSF56994">
    <property type="entry name" value="Insulin-like"/>
    <property type="match status" value="1"/>
</dbReference>
<reference evidence="6 7" key="1">
    <citation type="journal article" date="2016" name="Genome Biol. Evol.">
        <title>Gene Family Evolution Reflects Adaptation to Soil Environmental Stressors in the Genome of the Collembolan Orchesella cincta.</title>
        <authorList>
            <person name="Faddeeva-Vakhrusheva A."/>
            <person name="Derks M.F."/>
            <person name="Anvar S.Y."/>
            <person name="Agamennone V."/>
            <person name="Suring W."/>
            <person name="Smit S."/>
            <person name="van Straalen N.M."/>
            <person name="Roelofs D."/>
        </authorList>
    </citation>
    <scope>NUCLEOTIDE SEQUENCE [LARGE SCALE GENOMIC DNA]</scope>
    <source>
        <tissue evidence="6">Mixed pool</tissue>
    </source>
</reference>
<dbReference type="Gene3D" id="1.10.100.10">
    <property type="entry name" value="Insulin-like"/>
    <property type="match status" value="1"/>
</dbReference>
<organism evidence="6 7">
    <name type="scientific">Orchesella cincta</name>
    <name type="common">Springtail</name>
    <name type="synonym">Podura cincta</name>
    <dbReference type="NCBI Taxonomy" id="48709"/>
    <lineage>
        <taxon>Eukaryota</taxon>
        <taxon>Metazoa</taxon>
        <taxon>Ecdysozoa</taxon>
        <taxon>Arthropoda</taxon>
        <taxon>Hexapoda</taxon>
        <taxon>Collembola</taxon>
        <taxon>Entomobryomorpha</taxon>
        <taxon>Entomobryoidea</taxon>
        <taxon>Orchesellidae</taxon>
        <taxon>Orchesellinae</taxon>
        <taxon>Orchesella</taxon>
    </lineage>
</organism>
<dbReference type="InterPro" id="IPR036438">
    <property type="entry name" value="Insulin-like_sf"/>
</dbReference>
<evidence type="ECO:0000256" key="1">
    <source>
        <dbReference type="ARBA" id="ARBA00022685"/>
    </source>
</evidence>
<dbReference type="GO" id="GO:0005576">
    <property type="term" value="C:extracellular region"/>
    <property type="evidence" value="ECO:0007669"/>
    <property type="project" value="InterPro"/>
</dbReference>